<dbReference type="EMBL" id="PGOL01001627">
    <property type="protein sequence ID" value="PKI56101.1"/>
    <property type="molecule type" value="Genomic_DNA"/>
</dbReference>
<comment type="caution">
    <text evidence="2">The sequence shown here is derived from an EMBL/GenBank/DDBJ whole genome shotgun (WGS) entry which is preliminary data.</text>
</comment>
<feature type="compositionally biased region" description="Acidic residues" evidence="1">
    <location>
        <begin position="192"/>
        <end position="208"/>
    </location>
</feature>
<protein>
    <submittedName>
        <fullName evidence="2">Uncharacterized protein</fullName>
    </submittedName>
</protein>
<proteinExistence type="predicted"/>
<sequence>MWGSWRGPGGARFCKLRASVFSCGGSSIPEREAKGFESLGRDGVNEGSCQKSSNQPVIGKGCAEGREGVEGRKVGDGSGKYGLLAWSYKRIEERGEEGEGKGYRRQGRRVSVAVEENRGRRRRKREGWQVISADHLQRRGRKGKFAEVNEPCNEVHLYFEHNVIDVPEEISLDEVRELERKRMEEESHQGEEADQGEVGDQEEDDDQG</sequence>
<feature type="region of interest" description="Disordered" evidence="1">
    <location>
        <begin position="177"/>
        <end position="208"/>
    </location>
</feature>
<feature type="compositionally biased region" description="Basic and acidic residues" evidence="1">
    <location>
        <begin position="177"/>
        <end position="191"/>
    </location>
</feature>
<reference evidence="2 3" key="1">
    <citation type="submission" date="2017-11" db="EMBL/GenBank/DDBJ databases">
        <title>De-novo sequencing of pomegranate (Punica granatum L.) genome.</title>
        <authorList>
            <person name="Akparov Z."/>
            <person name="Amiraslanov A."/>
            <person name="Hajiyeva S."/>
            <person name="Abbasov M."/>
            <person name="Kaur K."/>
            <person name="Hamwieh A."/>
            <person name="Solovyev V."/>
            <person name="Salamov A."/>
            <person name="Braich B."/>
            <person name="Kosarev P."/>
            <person name="Mahmoud A."/>
            <person name="Hajiyev E."/>
            <person name="Babayeva S."/>
            <person name="Izzatullayeva V."/>
            <person name="Mammadov A."/>
            <person name="Mammadov A."/>
            <person name="Sharifova S."/>
            <person name="Ojaghi J."/>
            <person name="Eynullazada K."/>
            <person name="Bayramov B."/>
            <person name="Abdulazimova A."/>
            <person name="Shahmuradov I."/>
        </authorList>
    </citation>
    <scope>NUCLEOTIDE SEQUENCE [LARGE SCALE GENOMIC DNA]</scope>
    <source>
        <strain evidence="3">cv. AG2017</strain>
        <tissue evidence="2">Leaf</tissue>
    </source>
</reference>
<keyword evidence="3" id="KW-1185">Reference proteome</keyword>
<gene>
    <name evidence="2" type="ORF">CRG98_023507</name>
</gene>
<name>A0A2I0JIM4_PUNGR</name>
<organism evidence="2 3">
    <name type="scientific">Punica granatum</name>
    <name type="common">Pomegranate</name>
    <dbReference type="NCBI Taxonomy" id="22663"/>
    <lineage>
        <taxon>Eukaryota</taxon>
        <taxon>Viridiplantae</taxon>
        <taxon>Streptophyta</taxon>
        <taxon>Embryophyta</taxon>
        <taxon>Tracheophyta</taxon>
        <taxon>Spermatophyta</taxon>
        <taxon>Magnoliopsida</taxon>
        <taxon>eudicotyledons</taxon>
        <taxon>Gunneridae</taxon>
        <taxon>Pentapetalae</taxon>
        <taxon>rosids</taxon>
        <taxon>malvids</taxon>
        <taxon>Myrtales</taxon>
        <taxon>Lythraceae</taxon>
        <taxon>Punica</taxon>
    </lineage>
</organism>
<evidence type="ECO:0000313" key="3">
    <source>
        <dbReference type="Proteomes" id="UP000233551"/>
    </source>
</evidence>
<dbReference type="AlphaFoldDB" id="A0A2I0JIM4"/>
<evidence type="ECO:0000256" key="1">
    <source>
        <dbReference type="SAM" id="MobiDB-lite"/>
    </source>
</evidence>
<evidence type="ECO:0000313" key="2">
    <source>
        <dbReference type="EMBL" id="PKI56101.1"/>
    </source>
</evidence>
<accession>A0A2I0JIM4</accession>
<dbReference type="Proteomes" id="UP000233551">
    <property type="component" value="Unassembled WGS sequence"/>
</dbReference>